<protein>
    <submittedName>
        <fullName evidence="1">Uncharacterized protein</fullName>
    </submittedName>
</protein>
<name>A0AAW2GUX9_9HYME</name>
<dbReference type="EMBL" id="JADYXP020000002">
    <property type="protein sequence ID" value="KAL0131023.1"/>
    <property type="molecule type" value="Genomic_DNA"/>
</dbReference>
<dbReference type="AlphaFoldDB" id="A0AAW2GUX9"/>
<organism evidence="1 2">
    <name type="scientific">Cardiocondyla obscurior</name>
    <dbReference type="NCBI Taxonomy" id="286306"/>
    <lineage>
        <taxon>Eukaryota</taxon>
        <taxon>Metazoa</taxon>
        <taxon>Ecdysozoa</taxon>
        <taxon>Arthropoda</taxon>
        <taxon>Hexapoda</taxon>
        <taxon>Insecta</taxon>
        <taxon>Pterygota</taxon>
        <taxon>Neoptera</taxon>
        <taxon>Endopterygota</taxon>
        <taxon>Hymenoptera</taxon>
        <taxon>Apocrita</taxon>
        <taxon>Aculeata</taxon>
        <taxon>Formicoidea</taxon>
        <taxon>Formicidae</taxon>
        <taxon>Myrmicinae</taxon>
        <taxon>Cardiocondyla</taxon>
    </lineage>
</organism>
<gene>
    <name evidence="1" type="ORF">PUN28_002548</name>
</gene>
<dbReference type="Proteomes" id="UP001430953">
    <property type="component" value="Unassembled WGS sequence"/>
</dbReference>
<proteinExistence type="predicted"/>
<accession>A0AAW2GUX9</accession>
<keyword evidence="2" id="KW-1185">Reference proteome</keyword>
<comment type="caution">
    <text evidence="1">The sequence shown here is derived from an EMBL/GenBank/DDBJ whole genome shotgun (WGS) entry which is preliminary data.</text>
</comment>
<reference evidence="1 2" key="1">
    <citation type="submission" date="2023-03" db="EMBL/GenBank/DDBJ databases">
        <title>High recombination rates correlate with genetic variation in Cardiocondyla obscurior ants.</title>
        <authorList>
            <person name="Errbii M."/>
        </authorList>
    </citation>
    <scope>NUCLEOTIDE SEQUENCE [LARGE SCALE GENOMIC DNA]</scope>
    <source>
        <strain evidence="1">Alpha-2009</strain>
        <tissue evidence="1">Whole body</tissue>
    </source>
</reference>
<evidence type="ECO:0000313" key="1">
    <source>
        <dbReference type="EMBL" id="KAL0131023.1"/>
    </source>
</evidence>
<sequence length="100" mass="11113">MSNAQDLTSIIVSTEHRMDIPNIWTDNGTSQGHSANVWSTKVYNGMPKAFPEGIPKPAQLRRMSPNCKRINVTPLNGITDIITKFTSDIYSVSLFKKFAA</sequence>
<evidence type="ECO:0000313" key="2">
    <source>
        <dbReference type="Proteomes" id="UP001430953"/>
    </source>
</evidence>